<reference evidence="2" key="1">
    <citation type="submission" date="2020-05" db="EMBL/GenBank/DDBJ databases">
        <title>Mycena genomes resolve the evolution of fungal bioluminescence.</title>
        <authorList>
            <person name="Tsai I.J."/>
        </authorList>
    </citation>
    <scope>NUCLEOTIDE SEQUENCE</scope>
    <source>
        <strain evidence="2">CCC161011</strain>
    </source>
</reference>
<organism evidence="2 3">
    <name type="scientific">Mycena venus</name>
    <dbReference type="NCBI Taxonomy" id="2733690"/>
    <lineage>
        <taxon>Eukaryota</taxon>
        <taxon>Fungi</taxon>
        <taxon>Dikarya</taxon>
        <taxon>Basidiomycota</taxon>
        <taxon>Agaricomycotina</taxon>
        <taxon>Agaricomycetes</taxon>
        <taxon>Agaricomycetidae</taxon>
        <taxon>Agaricales</taxon>
        <taxon>Marasmiineae</taxon>
        <taxon>Mycenaceae</taxon>
        <taxon>Mycena</taxon>
    </lineage>
</organism>
<gene>
    <name evidence="2" type="ORF">MVEN_00690200</name>
</gene>
<name>A0A8H6YJX3_9AGAR</name>
<accession>A0A8H6YJX3</accession>
<evidence type="ECO:0000256" key="1">
    <source>
        <dbReference type="SAM" id="MobiDB-lite"/>
    </source>
</evidence>
<comment type="caution">
    <text evidence="2">The sequence shown here is derived from an EMBL/GenBank/DDBJ whole genome shotgun (WGS) entry which is preliminary data.</text>
</comment>
<feature type="region of interest" description="Disordered" evidence="1">
    <location>
        <begin position="22"/>
        <end position="62"/>
    </location>
</feature>
<evidence type="ECO:0000313" key="2">
    <source>
        <dbReference type="EMBL" id="KAF7359661.1"/>
    </source>
</evidence>
<proteinExistence type="predicted"/>
<keyword evidence="3" id="KW-1185">Reference proteome</keyword>
<evidence type="ECO:0000313" key="3">
    <source>
        <dbReference type="Proteomes" id="UP000620124"/>
    </source>
</evidence>
<dbReference type="Proteomes" id="UP000620124">
    <property type="component" value="Unassembled WGS sequence"/>
</dbReference>
<feature type="compositionally biased region" description="Polar residues" evidence="1">
    <location>
        <begin position="22"/>
        <end position="35"/>
    </location>
</feature>
<feature type="compositionally biased region" description="Basic residues" evidence="1">
    <location>
        <begin position="43"/>
        <end position="52"/>
    </location>
</feature>
<protein>
    <submittedName>
        <fullName evidence="2">Uncharacterized protein</fullName>
    </submittedName>
</protein>
<dbReference type="AlphaFoldDB" id="A0A8H6YJX3"/>
<dbReference type="EMBL" id="JACAZI010000005">
    <property type="protein sequence ID" value="KAF7359661.1"/>
    <property type="molecule type" value="Genomic_DNA"/>
</dbReference>
<sequence>MPWRVTDCLRLTEILPFSPGEQQQLALHSAPQQATGEDLARWRTQRSTKCRSRASASAYASGPERVDVQRISGLQSSTSSSHVLCPYHAPPARRSIPSPHRLRFPCARYEECERTFSPPFIGGTLPAPS</sequence>